<dbReference type="STRING" id="1387353.BSF38_02904"/>
<dbReference type="SUPFAM" id="SSF56047">
    <property type="entry name" value="Ribosomal protein S8"/>
    <property type="match status" value="1"/>
</dbReference>
<comment type="subunit">
    <text evidence="7 8">Part of the 30S ribosomal subunit. Contacts proteins S5 and S12.</text>
</comment>
<evidence type="ECO:0000256" key="6">
    <source>
        <dbReference type="ARBA" id="ARBA00035258"/>
    </source>
</evidence>
<evidence type="ECO:0000256" key="4">
    <source>
        <dbReference type="ARBA" id="ARBA00022980"/>
    </source>
</evidence>
<name>A0A1U7CR18_9BACT</name>
<comment type="similarity">
    <text evidence="1 8 9">Belongs to the universal ribosomal protein uS8 family.</text>
</comment>
<dbReference type="GO" id="GO:0005737">
    <property type="term" value="C:cytoplasm"/>
    <property type="evidence" value="ECO:0007669"/>
    <property type="project" value="UniProtKB-ARBA"/>
</dbReference>
<keyword evidence="2 8" id="KW-0699">rRNA-binding</keyword>
<evidence type="ECO:0000256" key="1">
    <source>
        <dbReference type="ARBA" id="ARBA00006471"/>
    </source>
</evidence>
<evidence type="ECO:0000256" key="7">
    <source>
        <dbReference type="ARBA" id="ARBA00046740"/>
    </source>
</evidence>
<keyword evidence="3 8" id="KW-0694">RNA-binding</keyword>
<accession>A0A1U7CR18</accession>
<comment type="function">
    <text evidence="8">One of the primary rRNA binding proteins, it binds directly to 16S rRNA central domain where it helps coordinate assembly of the platform of the 30S subunit.</text>
</comment>
<evidence type="ECO:0000313" key="10">
    <source>
        <dbReference type="EMBL" id="APW61390.1"/>
    </source>
</evidence>
<sequence>MMTDPIADMLTRIRNGVRIERTSLDMPASNMRRGIAQVLKDEGYIWDFEEIETVPAKTLRLHMKYGPNGERLITKIDRISKPGRRVYRGYKELKPVLGGMGIQILSTPRGIVSDRRARTEKVGGEVLALIY</sequence>
<evidence type="ECO:0000256" key="3">
    <source>
        <dbReference type="ARBA" id="ARBA00022884"/>
    </source>
</evidence>
<reference evidence="11" key="1">
    <citation type="submission" date="2016-12" db="EMBL/GenBank/DDBJ databases">
        <title>Comparative genomics of four Isosphaeraceae planctomycetes: a common pool of plasmids and glycoside hydrolase genes.</title>
        <authorList>
            <person name="Ivanova A."/>
        </authorList>
    </citation>
    <scope>NUCLEOTIDE SEQUENCE [LARGE SCALE GENOMIC DNA]</scope>
    <source>
        <strain evidence="11">PX4</strain>
    </source>
</reference>
<dbReference type="GO" id="GO:0019843">
    <property type="term" value="F:rRNA binding"/>
    <property type="evidence" value="ECO:0007669"/>
    <property type="project" value="UniProtKB-UniRule"/>
</dbReference>
<dbReference type="FunFam" id="3.30.1490.10:FF:000001">
    <property type="entry name" value="30S ribosomal protein S8"/>
    <property type="match status" value="1"/>
</dbReference>
<dbReference type="NCBIfam" id="NF001109">
    <property type="entry name" value="PRK00136.1"/>
    <property type="match status" value="1"/>
</dbReference>
<dbReference type="EMBL" id="CP019082">
    <property type="protein sequence ID" value="APW61390.1"/>
    <property type="molecule type" value="Genomic_DNA"/>
</dbReference>
<dbReference type="InterPro" id="IPR035987">
    <property type="entry name" value="Ribosomal_uS8_sf"/>
</dbReference>
<dbReference type="Gene3D" id="3.30.1370.30">
    <property type="match status" value="1"/>
</dbReference>
<dbReference type="PANTHER" id="PTHR11758">
    <property type="entry name" value="40S RIBOSOMAL PROTEIN S15A"/>
    <property type="match status" value="1"/>
</dbReference>
<evidence type="ECO:0000313" key="11">
    <source>
        <dbReference type="Proteomes" id="UP000186309"/>
    </source>
</evidence>
<dbReference type="InterPro" id="IPR047863">
    <property type="entry name" value="Ribosomal_uS8_CS"/>
</dbReference>
<dbReference type="GO" id="GO:0003735">
    <property type="term" value="F:structural constituent of ribosome"/>
    <property type="evidence" value="ECO:0007669"/>
    <property type="project" value="InterPro"/>
</dbReference>
<dbReference type="InterPro" id="IPR000630">
    <property type="entry name" value="Ribosomal_uS8"/>
</dbReference>
<dbReference type="RefSeq" id="WP_076346705.1">
    <property type="nucleotide sequence ID" value="NZ_CP019082.1"/>
</dbReference>
<evidence type="ECO:0000256" key="2">
    <source>
        <dbReference type="ARBA" id="ARBA00022730"/>
    </source>
</evidence>
<keyword evidence="5 8" id="KW-0687">Ribonucleoprotein</keyword>
<dbReference type="FunFam" id="3.30.1370.30:FF:000002">
    <property type="entry name" value="30S ribosomal protein S8"/>
    <property type="match status" value="1"/>
</dbReference>
<evidence type="ECO:0000256" key="9">
    <source>
        <dbReference type="RuleBase" id="RU003660"/>
    </source>
</evidence>
<keyword evidence="11" id="KW-1185">Reference proteome</keyword>
<proteinExistence type="inferred from homology"/>
<evidence type="ECO:0000256" key="5">
    <source>
        <dbReference type="ARBA" id="ARBA00023274"/>
    </source>
</evidence>
<dbReference type="Gene3D" id="3.30.1490.10">
    <property type="match status" value="1"/>
</dbReference>
<keyword evidence="4 8" id="KW-0689">Ribosomal protein</keyword>
<protein>
    <recommendedName>
        <fullName evidence="6 8">Small ribosomal subunit protein uS8</fullName>
    </recommendedName>
</protein>
<dbReference type="KEGG" id="pbor:BSF38_02904"/>
<dbReference type="GO" id="GO:1990904">
    <property type="term" value="C:ribonucleoprotein complex"/>
    <property type="evidence" value="ECO:0007669"/>
    <property type="project" value="UniProtKB-KW"/>
</dbReference>
<dbReference type="AlphaFoldDB" id="A0A1U7CR18"/>
<gene>
    <name evidence="8 10" type="primary">rpsH</name>
    <name evidence="10" type="ORF">BSF38_02904</name>
</gene>
<dbReference type="HAMAP" id="MF_01302_B">
    <property type="entry name" value="Ribosomal_uS8_B"/>
    <property type="match status" value="1"/>
</dbReference>
<evidence type="ECO:0000256" key="8">
    <source>
        <dbReference type="HAMAP-Rule" id="MF_01302"/>
    </source>
</evidence>
<dbReference type="GO" id="GO:0006412">
    <property type="term" value="P:translation"/>
    <property type="evidence" value="ECO:0007669"/>
    <property type="project" value="UniProtKB-UniRule"/>
</dbReference>
<dbReference type="OrthoDB" id="9802617at2"/>
<dbReference type="Pfam" id="PF00410">
    <property type="entry name" value="Ribosomal_S8"/>
    <property type="match status" value="1"/>
</dbReference>
<dbReference type="GO" id="GO:0005840">
    <property type="term" value="C:ribosome"/>
    <property type="evidence" value="ECO:0007669"/>
    <property type="project" value="UniProtKB-KW"/>
</dbReference>
<dbReference type="PROSITE" id="PS00053">
    <property type="entry name" value="RIBOSOMAL_S8"/>
    <property type="match status" value="1"/>
</dbReference>
<organism evidence="10 11">
    <name type="scientific">Paludisphaera borealis</name>
    <dbReference type="NCBI Taxonomy" id="1387353"/>
    <lineage>
        <taxon>Bacteria</taxon>
        <taxon>Pseudomonadati</taxon>
        <taxon>Planctomycetota</taxon>
        <taxon>Planctomycetia</taxon>
        <taxon>Isosphaerales</taxon>
        <taxon>Isosphaeraceae</taxon>
        <taxon>Paludisphaera</taxon>
    </lineage>
</organism>
<dbReference type="Proteomes" id="UP000186309">
    <property type="component" value="Chromosome"/>
</dbReference>